<dbReference type="Pfam" id="PF03547">
    <property type="entry name" value="Mem_trans"/>
    <property type="match status" value="1"/>
</dbReference>
<comment type="caution">
    <text evidence="9">The sequence shown here is derived from an EMBL/GenBank/DDBJ whole genome shotgun (WGS) entry which is preliminary data.</text>
</comment>
<dbReference type="Proteomes" id="UP001150062">
    <property type="component" value="Unassembled WGS sequence"/>
</dbReference>
<feature type="region of interest" description="Disordered" evidence="7">
    <location>
        <begin position="20"/>
        <end position="40"/>
    </location>
</feature>
<evidence type="ECO:0000256" key="7">
    <source>
        <dbReference type="SAM" id="MobiDB-lite"/>
    </source>
</evidence>
<evidence type="ECO:0000256" key="6">
    <source>
        <dbReference type="ARBA" id="ARBA00023136"/>
    </source>
</evidence>
<keyword evidence="6 8" id="KW-0472">Membrane</keyword>
<comment type="subcellular location">
    <subcellularLocation>
        <location evidence="1">Membrane</location>
        <topology evidence="1">Multi-pass membrane protein</topology>
    </subcellularLocation>
</comment>
<evidence type="ECO:0000313" key="10">
    <source>
        <dbReference type="Proteomes" id="UP001150062"/>
    </source>
</evidence>
<evidence type="ECO:0000256" key="3">
    <source>
        <dbReference type="ARBA" id="ARBA00022448"/>
    </source>
</evidence>
<organism evidence="9 10">
    <name type="scientific">Anaeramoeba flamelloides</name>
    <dbReference type="NCBI Taxonomy" id="1746091"/>
    <lineage>
        <taxon>Eukaryota</taxon>
        <taxon>Metamonada</taxon>
        <taxon>Anaeramoebidae</taxon>
        <taxon>Anaeramoeba</taxon>
    </lineage>
</organism>
<dbReference type="PANTHER" id="PTHR31752">
    <property type="entry name" value="AUXIN EFFLUX CARRIER COMPONENT 1B-RELATED"/>
    <property type="match status" value="1"/>
</dbReference>
<accession>A0ABQ8YP53</accession>
<evidence type="ECO:0000256" key="4">
    <source>
        <dbReference type="ARBA" id="ARBA00022692"/>
    </source>
</evidence>
<name>A0ABQ8YP53_9EUKA</name>
<feature type="transmembrane region" description="Helical" evidence="8">
    <location>
        <begin position="141"/>
        <end position="159"/>
    </location>
</feature>
<protein>
    <submittedName>
        <fullName evidence="9">Auxin efflux carrier component 1b-related</fullName>
    </submittedName>
</protein>
<evidence type="ECO:0000256" key="5">
    <source>
        <dbReference type="ARBA" id="ARBA00022989"/>
    </source>
</evidence>
<gene>
    <name evidence="9" type="ORF">M0813_19467</name>
</gene>
<dbReference type="EMBL" id="JAOAOG010000136">
    <property type="protein sequence ID" value="KAJ6246328.1"/>
    <property type="molecule type" value="Genomic_DNA"/>
</dbReference>
<keyword evidence="10" id="KW-1185">Reference proteome</keyword>
<feature type="transmembrane region" description="Helical" evidence="8">
    <location>
        <begin position="199"/>
        <end position="216"/>
    </location>
</feature>
<dbReference type="InterPro" id="IPR004776">
    <property type="entry name" value="Mem_transp_PIN-like"/>
</dbReference>
<feature type="transmembrane region" description="Helical" evidence="8">
    <location>
        <begin position="114"/>
        <end position="135"/>
    </location>
</feature>
<proteinExistence type="inferred from homology"/>
<keyword evidence="3" id="KW-0813">Transport</keyword>
<feature type="transmembrane region" description="Helical" evidence="8">
    <location>
        <begin position="171"/>
        <end position="193"/>
    </location>
</feature>
<comment type="similarity">
    <text evidence="2">Belongs to the auxin efflux carrier (TC 2.A.69.1) family.</text>
</comment>
<evidence type="ECO:0000256" key="8">
    <source>
        <dbReference type="SAM" id="Phobius"/>
    </source>
</evidence>
<feature type="transmembrane region" description="Helical" evidence="8">
    <location>
        <begin position="228"/>
        <end position="250"/>
    </location>
</feature>
<evidence type="ECO:0000313" key="9">
    <source>
        <dbReference type="EMBL" id="KAJ6246328.1"/>
    </source>
</evidence>
<keyword evidence="4 8" id="KW-0812">Transmembrane</keyword>
<reference evidence="9" key="1">
    <citation type="submission" date="2022-08" db="EMBL/GenBank/DDBJ databases">
        <title>Novel sulfate-reducing endosymbionts in the free-living metamonad Anaeramoeba.</title>
        <authorList>
            <person name="Jerlstrom-Hultqvist J."/>
            <person name="Cepicka I."/>
            <person name="Gallot-Lavallee L."/>
            <person name="Salas-Leiva D."/>
            <person name="Curtis B.A."/>
            <person name="Zahonova K."/>
            <person name="Pipaliya S."/>
            <person name="Dacks J."/>
            <person name="Roger A.J."/>
        </authorList>
    </citation>
    <scope>NUCLEOTIDE SEQUENCE</scope>
    <source>
        <strain evidence="9">Schooner1</strain>
    </source>
</reference>
<keyword evidence="5 8" id="KW-1133">Transmembrane helix</keyword>
<evidence type="ECO:0000256" key="1">
    <source>
        <dbReference type="ARBA" id="ARBA00004141"/>
    </source>
</evidence>
<feature type="compositionally biased region" description="Low complexity" evidence="7">
    <location>
        <begin position="29"/>
        <end position="40"/>
    </location>
</feature>
<dbReference type="PANTHER" id="PTHR31752:SF18">
    <property type="entry name" value="AUXIN EFFLUX CARRIER COMPONENT 1"/>
    <property type="match status" value="1"/>
</dbReference>
<evidence type="ECO:0000256" key="2">
    <source>
        <dbReference type="ARBA" id="ARBA00009177"/>
    </source>
</evidence>
<dbReference type="InterPro" id="IPR051107">
    <property type="entry name" value="Auxin_Efflux_Carrier"/>
</dbReference>
<sequence length="259" mass="29709">MIVLCEKLETNRFLKLIGKKKDSKHENSNRQSESSENELLYSSIDSLTENDVIKEENGDNVINENEIQEIQEIENYKEIEIENKSDEEDEKATRENERDSSLKICLKSFFKNPLVIGSFLGLIYSFSGLPLPAILDKTTTYFSDLLVPLSLITVGMFIYREKVMSCPIKILTIYMVAKFVLCPFFALILIYIFRMSGDPAKALFFLAALPIGLSTFTMSEQYTLKTEYIAPLFFFETILFTPIYILYVLIVESTNLIPS</sequence>